<dbReference type="InterPro" id="IPR051678">
    <property type="entry name" value="AGP_Transferase"/>
</dbReference>
<dbReference type="PANTHER" id="PTHR21310:SF54">
    <property type="entry name" value="AMINOGLYCOSIDE PHOSPHOTRANSFERASE DOMAIN-CONTAINING PROTEIN"/>
    <property type="match status" value="1"/>
</dbReference>
<reference evidence="2" key="1">
    <citation type="submission" date="2021-07" db="EMBL/GenBank/DDBJ databases">
        <authorList>
            <person name="Branca A.L. A."/>
        </authorList>
    </citation>
    <scope>NUCLEOTIDE SEQUENCE</scope>
</reference>
<evidence type="ECO:0000313" key="2">
    <source>
        <dbReference type="EMBL" id="CAG8401713.1"/>
    </source>
</evidence>
<dbReference type="SUPFAM" id="SSF56112">
    <property type="entry name" value="Protein kinase-like (PK-like)"/>
    <property type="match status" value="1"/>
</dbReference>
<evidence type="ECO:0000313" key="3">
    <source>
        <dbReference type="Proteomes" id="UP001152646"/>
    </source>
</evidence>
<dbReference type="Proteomes" id="UP001152646">
    <property type="component" value="Unassembled WGS sequence"/>
</dbReference>
<name>A0A9W4JNP8_9EURO</name>
<feature type="domain" description="Aminoglycoside phosphotransferase" evidence="1">
    <location>
        <begin position="111"/>
        <end position="291"/>
    </location>
</feature>
<dbReference type="InterPro" id="IPR002575">
    <property type="entry name" value="Aminoglycoside_PTrfase"/>
</dbReference>
<sequence>MIKQYAVTRFRMRGIKQDRVQLTPLMIPKSPDFDVKDSQFFRKFTKLPTPEEVRSQAKAQHLAGVCPDDRKTFSITGPHVRPPPVIFKDLGLFVKWGSAARISEGQCLYALGQVLKDHVPVPEIYGWREDGGQTFIYMEYLHAQTLEQVWDKLEPDDRISICCELRTIFSNLRYLEQKPAESFIGNIAQAPLYDRAFHAESMPEAGPFNTVQEFHDCFTFLHRKPMPDPYSVPIEPFRRDLPDDSEIKFTHGDLHRSNVLITCSEPYHVLAIIDWEQSGWLPVYWEARKAQYTANRNDEWSKKYLPMILCQYTSTWDPWDYYTTAMGC</sequence>
<dbReference type="EMBL" id="CAJVPA010000206">
    <property type="protein sequence ID" value="CAG8401713.1"/>
    <property type="molecule type" value="Genomic_DNA"/>
</dbReference>
<dbReference type="Pfam" id="PF01636">
    <property type="entry name" value="APH"/>
    <property type="match status" value="1"/>
</dbReference>
<organism evidence="2 3">
    <name type="scientific">Penicillium salamii</name>
    <dbReference type="NCBI Taxonomy" id="1612424"/>
    <lineage>
        <taxon>Eukaryota</taxon>
        <taxon>Fungi</taxon>
        <taxon>Dikarya</taxon>
        <taxon>Ascomycota</taxon>
        <taxon>Pezizomycotina</taxon>
        <taxon>Eurotiomycetes</taxon>
        <taxon>Eurotiomycetidae</taxon>
        <taxon>Eurotiales</taxon>
        <taxon>Aspergillaceae</taxon>
        <taxon>Penicillium</taxon>
    </lineage>
</organism>
<comment type="caution">
    <text evidence="2">The sequence shown here is derived from an EMBL/GenBank/DDBJ whole genome shotgun (WGS) entry which is preliminary data.</text>
</comment>
<proteinExistence type="predicted"/>
<evidence type="ECO:0000259" key="1">
    <source>
        <dbReference type="Pfam" id="PF01636"/>
    </source>
</evidence>
<dbReference type="Gene3D" id="3.90.1200.10">
    <property type="match status" value="1"/>
</dbReference>
<accession>A0A9W4JNP8</accession>
<protein>
    <recommendedName>
        <fullName evidence="1">Aminoglycoside phosphotransferase domain-containing protein</fullName>
    </recommendedName>
</protein>
<dbReference type="InterPro" id="IPR011009">
    <property type="entry name" value="Kinase-like_dom_sf"/>
</dbReference>
<dbReference type="OrthoDB" id="2906425at2759"/>
<gene>
    <name evidence="2" type="ORF">PSALAMII_LOCUS8187</name>
</gene>
<dbReference type="PANTHER" id="PTHR21310">
    <property type="entry name" value="AMINOGLYCOSIDE PHOSPHOTRANSFERASE-RELATED-RELATED"/>
    <property type="match status" value="1"/>
</dbReference>
<dbReference type="AlphaFoldDB" id="A0A9W4JNP8"/>